<dbReference type="Pfam" id="PF22468">
    <property type="entry name" value="ACT_9"/>
    <property type="match status" value="2"/>
</dbReference>
<dbReference type="FunFam" id="3.40.50.720:FF:000083">
    <property type="entry name" value="Bifunctional aspartokinase/homoserine dehydrogenase"/>
    <property type="match status" value="1"/>
</dbReference>
<evidence type="ECO:0000313" key="31">
    <source>
        <dbReference type="Proteomes" id="UP000613768"/>
    </source>
</evidence>
<keyword evidence="20" id="KW-0915">Sodium</keyword>
<evidence type="ECO:0000256" key="1">
    <source>
        <dbReference type="ARBA" id="ARBA00001920"/>
    </source>
</evidence>
<dbReference type="GO" id="GO:0004072">
    <property type="term" value="F:aspartate kinase activity"/>
    <property type="evidence" value="ECO:0007669"/>
    <property type="project" value="UniProtKB-UniRule"/>
</dbReference>
<comment type="pathway">
    <text evidence="6 28">Amino-acid biosynthesis; L-threonine biosynthesis; L-threonine from L-aspartate: step 1/5.</text>
</comment>
<dbReference type="FunFam" id="3.30.360.10:FF:000006">
    <property type="entry name" value="Bifunctional aspartokinase/homoserine dehydrogenase"/>
    <property type="match status" value="1"/>
</dbReference>
<comment type="caution">
    <text evidence="30">The sequence shown here is derived from an EMBL/GenBank/DDBJ whole genome shotgun (WGS) entry which is preliminary data.</text>
</comment>
<proteinExistence type="inferred from homology"/>
<dbReference type="EMBL" id="JACYTR010000038">
    <property type="protein sequence ID" value="MBD8527048.1"/>
    <property type="molecule type" value="Genomic_DNA"/>
</dbReference>
<evidence type="ECO:0000313" key="30">
    <source>
        <dbReference type="EMBL" id="MBD8527048.1"/>
    </source>
</evidence>
<evidence type="ECO:0000256" key="24">
    <source>
        <dbReference type="ARBA" id="ARBA00044938"/>
    </source>
</evidence>
<dbReference type="Pfam" id="PF00742">
    <property type="entry name" value="Homoserine_dh"/>
    <property type="match status" value="1"/>
</dbReference>
<dbReference type="Gene3D" id="3.40.50.720">
    <property type="entry name" value="NAD(P)-binding Rossmann-like Domain"/>
    <property type="match status" value="1"/>
</dbReference>
<dbReference type="PANTHER" id="PTHR43070:SF5">
    <property type="entry name" value="HOMOSERINE DEHYDROGENASE"/>
    <property type="match status" value="1"/>
</dbReference>
<dbReference type="SUPFAM" id="SSF55021">
    <property type="entry name" value="ACT-like"/>
    <property type="match status" value="2"/>
</dbReference>
<dbReference type="CDD" id="cd04922">
    <property type="entry name" value="ACT_AKi-HSDH-ThrA_2"/>
    <property type="match status" value="1"/>
</dbReference>
<comment type="catalytic activity">
    <reaction evidence="26">
        <text>L-homoserine + NADP(+) = L-aspartate 4-semialdehyde + NADPH + H(+)</text>
        <dbReference type="Rhea" id="RHEA:15761"/>
        <dbReference type="ChEBI" id="CHEBI:15378"/>
        <dbReference type="ChEBI" id="CHEBI:57476"/>
        <dbReference type="ChEBI" id="CHEBI:57783"/>
        <dbReference type="ChEBI" id="CHEBI:58349"/>
        <dbReference type="ChEBI" id="CHEBI:537519"/>
        <dbReference type="EC" id="1.1.1.3"/>
    </reaction>
    <physiologicalReaction direction="right-to-left" evidence="26">
        <dbReference type="Rhea" id="RHEA:15763"/>
    </physiologicalReaction>
</comment>
<evidence type="ECO:0000256" key="26">
    <source>
        <dbReference type="ARBA" id="ARBA00048841"/>
    </source>
</evidence>
<dbReference type="InterPro" id="IPR011147">
    <property type="entry name" value="Bifunc_Aspkin/hSer_DH"/>
</dbReference>
<dbReference type="GO" id="GO:0005524">
    <property type="term" value="F:ATP binding"/>
    <property type="evidence" value="ECO:0007669"/>
    <property type="project" value="UniProtKB-UniRule"/>
</dbReference>
<keyword evidence="19" id="KW-0520">NAD</keyword>
<dbReference type="InterPro" id="IPR005106">
    <property type="entry name" value="Asp/hSer_DH_NAD-bd"/>
</dbReference>
<comment type="similarity">
    <text evidence="8 28">In the N-terminal section; belongs to the aspartokinase family.</text>
</comment>
<evidence type="ECO:0000256" key="2">
    <source>
        <dbReference type="ARBA" id="ARBA00004766"/>
    </source>
</evidence>
<keyword evidence="23" id="KW-0511">Multifunctional enzyme</keyword>
<comment type="pathway">
    <text evidence="5 28">Amino-acid biosynthesis; L-methionine biosynthesis via de novo pathway; L-homoserine from L-aspartate: step 3/3.</text>
</comment>
<dbReference type="PANTHER" id="PTHR43070">
    <property type="match status" value="1"/>
</dbReference>
<dbReference type="PROSITE" id="PS01042">
    <property type="entry name" value="HOMOSER_DHGENASE"/>
    <property type="match status" value="1"/>
</dbReference>
<dbReference type="SUPFAM" id="SSF51735">
    <property type="entry name" value="NAD(P)-binding Rossmann-fold domains"/>
    <property type="match status" value="1"/>
</dbReference>
<accession>A0AAW3ZMS9</accession>
<dbReference type="Pfam" id="PF03447">
    <property type="entry name" value="NAD_binding_3"/>
    <property type="match status" value="1"/>
</dbReference>
<dbReference type="InterPro" id="IPR036393">
    <property type="entry name" value="AceGlu_kinase-like_sf"/>
</dbReference>
<evidence type="ECO:0000256" key="13">
    <source>
        <dbReference type="ARBA" id="ARBA00022723"/>
    </source>
</evidence>
<name>A0AAW3ZMS9_9GAMM</name>
<dbReference type="InterPro" id="IPR001341">
    <property type="entry name" value="Asp_kinase"/>
</dbReference>
<evidence type="ECO:0000256" key="18">
    <source>
        <dbReference type="ARBA" id="ARBA00023002"/>
    </source>
</evidence>
<comment type="cofactor">
    <cofactor evidence="1">
        <name>a metal cation</name>
        <dbReference type="ChEBI" id="CHEBI:25213"/>
    </cofactor>
</comment>
<evidence type="ECO:0000256" key="15">
    <source>
        <dbReference type="ARBA" id="ARBA00022777"/>
    </source>
</evidence>
<keyword evidence="16 28" id="KW-0067">ATP-binding</keyword>
<evidence type="ECO:0000256" key="28">
    <source>
        <dbReference type="PIRNR" id="PIRNR000727"/>
    </source>
</evidence>
<dbReference type="EC" id="2.7.2.4" evidence="28"/>
<gene>
    <name evidence="30" type="primary">thrA</name>
    <name evidence="30" type="ORF">IFO71_15000</name>
</gene>
<evidence type="ECO:0000256" key="25">
    <source>
        <dbReference type="ARBA" id="ARBA00048561"/>
    </source>
</evidence>
<comment type="subunit">
    <text evidence="9 28">Homotetramer.</text>
</comment>
<dbReference type="AlphaFoldDB" id="A0AAW3ZMS9"/>
<evidence type="ECO:0000256" key="16">
    <source>
        <dbReference type="ARBA" id="ARBA00022840"/>
    </source>
</evidence>
<dbReference type="PIRSF" id="PIRSF000727">
    <property type="entry name" value="ThrA"/>
    <property type="match status" value="1"/>
</dbReference>
<comment type="catalytic activity">
    <reaction evidence="27">
        <text>L-homoserine + NAD(+) = L-aspartate 4-semialdehyde + NADH + H(+)</text>
        <dbReference type="Rhea" id="RHEA:15757"/>
        <dbReference type="ChEBI" id="CHEBI:15378"/>
        <dbReference type="ChEBI" id="CHEBI:57476"/>
        <dbReference type="ChEBI" id="CHEBI:57540"/>
        <dbReference type="ChEBI" id="CHEBI:57945"/>
        <dbReference type="ChEBI" id="CHEBI:537519"/>
        <dbReference type="EC" id="1.1.1.3"/>
    </reaction>
    <physiologicalReaction direction="right-to-left" evidence="27">
        <dbReference type="Rhea" id="RHEA:15759"/>
    </physiologicalReaction>
</comment>
<dbReference type="Gene3D" id="3.40.1160.10">
    <property type="entry name" value="Acetylglutamate kinase-like"/>
    <property type="match status" value="1"/>
</dbReference>
<evidence type="ECO:0000256" key="21">
    <source>
        <dbReference type="ARBA" id="ARBA00023154"/>
    </source>
</evidence>
<dbReference type="GO" id="GO:0046872">
    <property type="term" value="F:metal ion binding"/>
    <property type="evidence" value="ECO:0007669"/>
    <property type="project" value="UniProtKB-KW"/>
</dbReference>
<evidence type="ECO:0000256" key="22">
    <source>
        <dbReference type="ARBA" id="ARBA00023167"/>
    </source>
</evidence>
<keyword evidence="31" id="KW-1185">Reference proteome</keyword>
<keyword evidence="13" id="KW-0479">Metal-binding</keyword>
<dbReference type="InterPro" id="IPR045865">
    <property type="entry name" value="ACT-like_dom_sf"/>
</dbReference>
<comment type="similarity">
    <text evidence="7 28">In the C-terminal section; belongs to the homoserine dehydrogenase family.</text>
</comment>
<dbReference type="GO" id="GO:0009088">
    <property type="term" value="P:threonine biosynthetic process"/>
    <property type="evidence" value="ECO:0007669"/>
    <property type="project" value="UniProtKB-UniRule"/>
</dbReference>
<dbReference type="Gene3D" id="3.30.2130.10">
    <property type="entry name" value="VC0802-like"/>
    <property type="match status" value="2"/>
</dbReference>
<sequence>MSLESAAVSASARYIAHKFGGSSLADAQRIAHVADVLIARGETMQMTVVSAMQGVTDALIGLVHVASQDAERARADLDDLINRHRKTAATLLGVQSSQALADMERDWVDLAALLRSVNLLGHPSADLLDYVQGLGEVWSAQMLAALLRERGHSATWLDAREVLVVEPGQLGMAVEWKSSQQRLLSWRESHSESIIIVTGFVARTRDGRPTTLGRNGSDYSGAIFARLFEAAELHIWTDVDGVLSADPRLVPDAVLLPRMSYDEAFELAYFGAKVVHPGTMSPVLEAGIPVWVRNTFKPEVAGTRIGPEHDPAQEQGPVKGLTIAPALALVQVEGTGMIGVPGTAERVFGALRGANVSVVMISQASSEHSICCAVKASESARAVDVLREAFARELSAGLVQSIEAEAGVAVLAAVGDGMAGHPGVAARLFAGLAHAEVNVRAIAQGGSERNISVAIKEADATRALRAVHSGFWLSPQTISVGVIGPGQVGSALLEQLAASADRLLAQNQLDLRLRGIAGSTRMHLAERRVEWHQWREQYLEAAEPLNLEAFAQHIRASHLPHAMIIDCSASAEVAAHYADWLAAGIHIVTPNKQAGSAPLPQYRATRDACKRAHWRYEATVGAGLPVIGTLRDLIDTGDQILAIEGIFSGTLSYLFNNFDGSTPFSELVLDARARGFTEPDPRDDLSGLDVARKLVILAREWGKDIELQDVNLVGLVPESLASLSREEFLGRISELDETLNERIGGARERGKVLRFVAKVDDSGASVGLVELPNNHAFAHLKPTDNVVQFTTTRYRDNPMVVQGPGAGPDVTAAGVFADLLRIAQALGARF</sequence>
<dbReference type="CDD" id="cd04921">
    <property type="entry name" value="ACT_AKi-HSDH-ThrA-like_1"/>
    <property type="match status" value="1"/>
</dbReference>
<dbReference type="InterPro" id="IPR002912">
    <property type="entry name" value="ACT_dom"/>
</dbReference>
<evidence type="ECO:0000256" key="5">
    <source>
        <dbReference type="ARBA" id="ARBA00005062"/>
    </source>
</evidence>
<dbReference type="PROSITE" id="PS51671">
    <property type="entry name" value="ACT"/>
    <property type="match status" value="2"/>
</dbReference>
<dbReference type="GO" id="GO:0009090">
    <property type="term" value="P:homoserine biosynthetic process"/>
    <property type="evidence" value="ECO:0007669"/>
    <property type="project" value="UniProtKB-ARBA"/>
</dbReference>
<evidence type="ECO:0000256" key="9">
    <source>
        <dbReference type="ARBA" id="ARBA00011881"/>
    </source>
</evidence>
<keyword evidence="11 28" id="KW-0808">Transferase</keyword>
<dbReference type="InterPro" id="IPR036291">
    <property type="entry name" value="NAD(P)-bd_dom_sf"/>
</dbReference>
<organism evidence="30 31">
    <name type="scientific">Pseudomarimonas arenosa</name>
    <dbReference type="NCBI Taxonomy" id="2774145"/>
    <lineage>
        <taxon>Bacteria</taxon>
        <taxon>Pseudomonadati</taxon>
        <taxon>Pseudomonadota</taxon>
        <taxon>Gammaproteobacteria</taxon>
        <taxon>Lysobacterales</taxon>
        <taxon>Lysobacteraceae</taxon>
        <taxon>Pseudomarimonas</taxon>
    </lineage>
</organism>
<keyword evidence="10 28" id="KW-0028">Amino-acid biosynthesis</keyword>
<evidence type="ECO:0000256" key="7">
    <source>
        <dbReference type="ARBA" id="ARBA00007952"/>
    </source>
</evidence>
<evidence type="ECO:0000256" key="8">
    <source>
        <dbReference type="ARBA" id="ARBA00010046"/>
    </source>
</evidence>
<dbReference type="EC" id="1.1.1.3" evidence="28"/>
<comment type="catalytic activity">
    <reaction evidence="25">
        <text>L-aspartate + ATP = 4-phospho-L-aspartate + ADP</text>
        <dbReference type="Rhea" id="RHEA:23776"/>
        <dbReference type="ChEBI" id="CHEBI:29991"/>
        <dbReference type="ChEBI" id="CHEBI:30616"/>
        <dbReference type="ChEBI" id="CHEBI:57535"/>
        <dbReference type="ChEBI" id="CHEBI:456216"/>
        <dbReference type="EC" id="2.7.2.4"/>
    </reaction>
    <physiologicalReaction direction="left-to-right" evidence="25">
        <dbReference type="Rhea" id="RHEA:23777"/>
    </physiologicalReaction>
</comment>
<dbReference type="SUPFAM" id="SSF53633">
    <property type="entry name" value="Carbamate kinase-like"/>
    <property type="match status" value="1"/>
</dbReference>
<keyword evidence="17 28" id="KW-0521">NADP</keyword>
<evidence type="ECO:0000256" key="23">
    <source>
        <dbReference type="ARBA" id="ARBA00023268"/>
    </source>
</evidence>
<keyword evidence="21" id="KW-0457">Lysine biosynthesis</keyword>
<dbReference type="GO" id="GO:0004412">
    <property type="term" value="F:homoserine dehydrogenase activity"/>
    <property type="evidence" value="ECO:0007669"/>
    <property type="project" value="UniProtKB-UniRule"/>
</dbReference>
<dbReference type="Gene3D" id="3.30.360.10">
    <property type="entry name" value="Dihydrodipicolinate Reductase, domain 2"/>
    <property type="match status" value="1"/>
</dbReference>
<evidence type="ECO:0000256" key="19">
    <source>
        <dbReference type="ARBA" id="ARBA00023027"/>
    </source>
</evidence>
<keyword evidence="22" id="KW-0486">Methionine biosynthesis</keyword>
<evidence type="ECO:0000256" key="10">
    <source>
        <dbReference type="ARBA" id="ARBA00022605"/>
    </source>
</evidence>
<dbReference type="CDD" id="cd04243">
    <property type="entry name" value="AAK_AK-HSDH-like"/>
    <property type="match status" value="1"/>
</dbReference>
<dbReference type="NCBIfam" id="NF006959">
    <property type="entry name" value="PRK09436.1"/>
    <property type="match status" value="1"/>
</dbReference>
<evidence type="ECO:0000256" key="20">
    <source>
        <dbReference type="ARBA" id="ARBA00023053"/>
    </source>
</evidence>
<dbReference type="NCBIfam" id="TIGR00657">
    <property type="entry name" value="asp_kinases"/>
    <property type="match status" value="1"/>
</dbReference>
<dbReference type="RefSeq" id="WP_192030468.1">
    <property type="nucleotide sequence ID" value="NZ_JACYTR010000038.1"/>
</dbReference>
<dbReference type="Proteomes" id="UP000613768">
    <property type="component" value="Unassembled WGS sequence"/>
</dbReference>
<keyword evidence="18 28" id="KW-0560">Oxidoreductase</keyword>
<keyword evidence="15 28" id="KW-0418">Kinase</keyword>
<evidence type="ECO:0000256" key="14">
    <source>
        <dbReference type="ARBA" id="ARBA00022741"/>
    </source>
</evidence>
<evidence type="ECO:0000256" key="6">
    <source>
        <dbReference type="ARBA" id="ARBA00005139"/>
    </source>
</evidence>
<evidence type="ECO:0000256" key="12">
    <source>
        <dbReference type="ARBA" id="ARBA00022697"/>
    </source>
</evidence>
<keyword evidence="14 28" id="KW-0547">Nucleotide-binding</keyword>
<evidence type="ECO:0000256" key="27">
    <source>
        <dbReference type="ARBA" id="ARBA00049031"/>
    </source>
</evidence>
<dbReference type="InterPro" id="IPR001048">
    <property type="entry name" value="Asp/Glu/Uridylate_kinase"/>
</dbReference>
<keyword evidence="12" id="KW-0791">Threonine biosynthesis</keyword>
<dbReference type="InterPro" id="IPR049638">
    <property type="entry name" value="AK-HD"/>
</dbReference>
<dbReference type="Pfam" id="PF00696">
    <property type="entry name" value="AA_kinase"/>
    <property type="match status" value="1"/>
</dbReference>
<dbReference type="FunFam" id="3.30.2130.10:FF:000001">
    <property type="entry name" value="Bifunctional aspartokinase/homoserine dehydrogenase"/>
    <property type="match status" value="1"/>
</dbReference>
<reference evidence="30 31" key="1">
    <citation type="submission" date="2020-09" db="EMBL/GenBank/DDBJ databases">
        <title>Pseudoxanthomonas sp. CAU 1598 isolated from sand of Yaerae Beach.</title>
        <authorList>
            <person name="Kim W."/>
        </authorList>
    </citation>
    <scope>NUCLEOTIDE SEQUENCE [LARGE SCALE GENOMIC DNA]</scope>
    <source>
        <strain evidence="30 31">CAU 1598</strain>
    </source>
</reference>
<feature type="domain" description="ACT" evidence="29">
    <location>
        <begin position="332"/>
        <end position="404"/>
    </location>
</feature>
<evidence type="ECO:0000256" key="11">
    <source>
        <dbReference type="ARBA" id="ARBA00022679"/>
    </source>
</evidence>
<evidence type="ECO:0000256" key="4">
    <source>
        <dbReference type="ARBA" id="ARBA00005056"/>
    </source>
</evidence>
<dbReference type="GO" id="GO:0050661">
    <property type="term" value="F:NADP binding"/>
    <property type="evidence" value="ECO:0007669"/>
    <property type="project" value="UniProtKB-UniRule"/>
</dbReference>
<dbReference type="NCBIfam" id="NF007003">
    <property type="entry name" value="PRK09466.1"/>
    <property type="match status" value="1"/>
</dbReference>
<comment type="pathway">
    <text evidence="2 28">Amino-acid biosynthesis; L-lysine biosynthesis via DAP pathway; (S)-tetrahydrodipicolinate from L-aspartate: step 1/4.</text>
</comment>
<evidence type="ECO:0000256" key="17">
    <source>
        <dbReference type="ARBA" id="ARBA00022857"/>
    </source>
</evidence>
<evidence type="ECO:0000259" key="29">
    <source>
        <dbReference type="PROSITE" id="PS51671"/>
    </source>
</evidence>
<protein>
    <recommendedName>
        <fullName evidence="28">Bifunctional aspartokinase/homoserine dehydrogenase</fullName>
    </recommendedName>
    <domain>
        <recommendedName>
            <fullName evidence="28">Aspartokinase</fullName>
            <ecNumber evidence="28">2.7.2.4</ecNumber>
        </recommendedName>
    </domain>
    <domain>
        <recommendedName>
            <fullName evidence="28">Homoserine dehydrogenase</fullName>
            <ecNumber evidence="28">1.1.1.3</ecNumber>
        </recommendedName>
    </domain>
</protein>
<dbReference type="GO" id="GO:0009086">
    <property type="term" value="P:methionine biosynthetic process"/>
    <property type="evidence" value="ECO:0007669"/>
    <property type="project" value="UniProtKB-KW"/>
</dbReference>
<comment type="pathway">
    <text evidence="4 28">Amino-acid biosynthesis; L-threonine biosynthesis; L-threonine from L-aspartate: step 3/5.</text>
</comment>
<dbReference type="InterPro" id="IPR054352">
    <property type="entry name" value="ACT_Aspartokinase"/>
</dbReference>
<feature type="domain" description="ACT" evidence="29">
    <location>
        <begin position="413"/>
        <end position="490"/>
    </location>
</feature>
<dbReference type="SUPFAM" id="SSF55347">
    <property type="entry name" value="Glyceraldehyde-3-phosphate dehydrogenase-like, C-terminal domain"/>
    <property type="match status" value="1"/>
</dbReference>
<comment type="pathway">
    <text evidence="3 28">Amino-acid biosynthesis; L-methionine biosynthesis via de novo pathway; L-homoserine from L-aspartate: step 1/3.</text>
</comment>
<dbReference type="InterPro" id="IPR001342">
    <property type="entry name" value="HDH_cat"/>
</dbReference>
<dbReference type="InterPro" id="IPR019811">
    <property type="entry name" value="HDH_CS"/>
</dbReference>
<evidence type="ECO:0000256" key="3">
    <source>
        <dbReference type="ARBA" id="ARBA00004986"/>
    </source>
</evidence>
<comment type="function">
    <text evidence="24">Bifunctional aspartate kinase and homoserine dehydrogenase that catalyzes the first and the third steps toward the synthesis of lysine, methionine and threonine from aspartate.</text>
</comment>
<dbReference type="GO" id="GO:0009089">
    <property type="term" value="P:lysine biosynthetic process via diaminopimelate"/>
    <property type="evidence" value="ECO:0007669"/>
    <property type="project" value="UniProtKB-UniRule"/>
</dbReference>